<protein>
    <recommendedName>
        <fullName evidence="8">OCEL domain-containing protein</fullName>
    </recommendedName>
</protein>
<dbReference type="AlphaFoldDB" id="A0A8C9XIE9"/>
<feature type="domain" description="OCEL" evidence="8">
    <location>
        <begin position="465"/>
        <end position="575"/>
    </location>
</feature>
<dbReference type="GO" id="GO:0000987">
    <property type="term" value="F:cis-regulatory region sequence-specific DNA binding"/>
    <property type="evidence" value="ECO:0007669"/>
    <property type="project" value="TreeGrafter"/>
</dbReference>
<dbReference type="GO" id="GO:0032968">
    <property type="term" value="P:positive regulation of transcription elongation by RNA polymerase II"/>
    <property type="evidence" value="ECO:0007669"/>
    <property type="project" value="TreeGrafter"/>
</dbReference>
<feature type="compositionally biased region" description="Basic residues" evidence="7">
    <location>
        <begin position="412"/>
        <end position="423"/>
    </location>
</feature>
<dbReference type="Ensembl" id="ENSSLUT00000011786.1">
    <property type="protein sequence ID" value="ENSSLUP00000011393.1"/>
    <property type="gene ID" value="ENSSLUG00000005431.1"/>
</dbReference>
<dbReference type="SUPFAM" id="SSF46785">
    <property type="entry name" value="Winged helix' DNA-binding domain"/>
    <property type="match status" value="1"/>
</dbReference>
<reference evidence="9" key="1">
    <citation type="submission" date="2025-08" db="UniProtKB">
        <authorList>
            <consortium name="Ensembl"/>
        </authorList>
    </citation>
    <scope>IDENTIFICATION</scope>
</reference>
<dbReference type="Gene3D" id="1.10.10.2670">
    <property type="entry name" value="E3 ubiquitin-protein ligase"/>
    <property type="match status" value="1"/>
</dbReference>
<reference evidence="9" key="2">
    <citation type="submission" date="2025-09" db="UniProtKB">
        <authorList>
            <consortium name="Ensembl"/>
        </authorList>
    </citation>
    <scope>IDENTIFICATION</scope>
</reference>
<dbReference type="PANTHER" id="PTHR23288">
    <property type="entry name" value="OCCLUDIN AND RNA POLYMERASE II ELONGATION FACTOR ELL"/>
    <property type="match status" value="1"/>
</dbReference>
<dbReference type="GeneTree" id="ENSGT00940000155914"/>
<evidence type="ECO:0000256" key="4">
    <source>
        <dbReference type="ARBA" id="ARBA00023163"/>
    </source>
</evidence>
<keyword evidence="10" id="KW-1185">Reference proteome</keyword>
<evidence type="ECO:0000256" key="1">
    <source>
        <dbReference type="ARBA" id="ARBA00004123"/>
    </source>
</evidence>
<dbReference type="InterPro" id="IPR019464">
    <property type="entry name" value="ELL_N"/>
</dbReference>
<keyword evidence="4" id="KW-0804">Transcription</keyword>
<dbReference type="GO" id="GO:0008023">
    <property type="term" value="C:transcription elongation factor complex"/>
    <property type="evidence" value="ECO:0007669"/>
    <property type="project" value="InterPro"/>
</dbReference>
<dbReference type="InterPro" id="IPR031176">
    <property type="entry name" value="ELL/occludin"/>
</dbReference>
<dbReference type="PROSITE" id="PS51980">
    <property type="entry name" value="OCEL"/>
    <property type="match status" value="1"/>
</dbReference>
<comment type="similarity">
    <text evidence="2 6">Belongs to the ELL/occludin family.</text>
</comment>
<dbReference type="InterPro" id="IPR010844">
    <property type="entry name" value="Occludin_ELL"/>
</dbReference>
<dbReference type="Pfam" id="PF07303">
    <property type="entry name" value="Occludin_ELL"/>
    <property type="match status" value="1"/>
</dbReference>
<evidence type="ECO:0000256" key="7">
    <source>
        <dbReference type="SAM" id="MobiDB-lite"/>
    </source>
</evidence>
<keyword evidence="3" id="KW-0805">Transcription regulation</keyword>
<organism evidence="9 10">
    <name type="scientific">Sander lucioperca</name>
    <name type="common">Pike-perch</name>
    <name type="synonym">Perca lucioperca</name>
    <dbReference type="NCBI Taxonomy" id="283035"/>
    <lineage>
        <taxon>Eukaryota</taxon>
        <taxon>Metazoa</taxon>
        <taxon>Chordata</taxon>
        <taxon>Craniata</taxon>
        <taxon>Vertebrata</taxon>
        <taxon>Euteleostomi</taxon>
        <taxon>Actinopterygii</taxon>
        <taxon>Neopterygii</taxon>
        <taxon>Teleostei</taxon>
        <taxon>Neoteleostei</taxon>
        <taxon>Acanthomorphata</taxon>
        <taxon>Eupercaria</taxon>
        <taxon>Perciformes</taxon>
        <taxon>Percoidei</taxon>
        <taxon>Percidae</taxon>
        <taxon>Luciopercinae</taxon>
        <taxon>Sander</taxon>
    </lineage>
</organism>
<evidence type="ECO:0000256" key="6">
    <source>
        <dbReference type="PROSITE-ProRule" id="PRU01324"/>
    </source>
</evidence>
<dbReference type="Pfam" id="PF10390">
    <property type="entry name" value="ELL"/>
    <property type="match status" value="1"/>
</dbReference>
<feature type="region of interest" description="Disordered" evidence="7">
    <location>
        <begin position="376"/>
        <end position="452"/>
    </location>
</feature>
<feature type="compositionally biased region" description="Basic and acidic residues" evidence="7">
    <location>
        <begin position="424"/>
        <end position="444"/>
    </location>
</feature>
<evidence type="ECO:0000256" key="3">
    <source>
        <dbReference type="ARBA" id="ARBA00023015"/>
    </source>
</evidence>
<evidence type="ECO:0000256" key="5">
    <source>
        <dbReference type="ARBA" id="ARBA00023242"/>
    </source>
</evidence>
<dbReference type="Proteomes" id="UP000694568">
    <property type="component" value="Unplaced"/>
</dbReference>
<dbReference type="GO" id="GO:0006368">
    <property type="term" value="P:transcription elongation by RNA polymerase II"/>
    <property type="evidence" value="ECO:0007669"/>
    <property type="project" value="InterPro"/>
</dbReference>
<comment type="subcellular location">
    <subcellularLocation>
        <location evidence="1">Nucleus</location>
    </subcellularLocation>
</comment>
<keyword evidence="5" id="KW-0539">Nucleus</keyword>
<gene>
    <name evidence="9" type="primary">LOC116057602</name>
</gene>
<feature type="region of interest" description="Disordered" evidence="7">
    <location>
        <begin position="277"/>
        <end position="356"/>
    </location>
</feature>
<name>A0A8C9XIE9_SANLU</name>
<dbReference type="PANTHER" id="PTHR23288:SF9">
    <property type="entry name" value="RNA POLYMERASE II ELONGATION FACTOR ELL"/>
    <property type="match status" value="1"/>
</dbReference>
<feature type="compositionally biased region" description="Basic and acidic residues" evidence="7">
    <location>
        <begin position="327"/>
        <end position="356"/>
    </location>
</feature>
<sequence length="575" mass="65415">MSVLKENQCYGLSSGKLNRGGNISVFHVKLTDSAARAICSFQNVKGLSSRPAICFNGNKGRITIPCSENRDELRVFTFGVTNIARDNPNGSFDCVQQLGTGAAEELSCLGVIQKKMTVNATDDSYDKARQSMAQAEEETRSRGAIVIKQGGRFQVGVPKPKKGACALNRKSAVGDMQERPLRERVTHLLALRPYKRPELILRLQKDGLTAGDKDMLDSVLVEVGQLNSRDNTFVLKDGLYKELHKDWPGYTSGDQQLLKRILVRRLFQPQQNLLTVPDAQVSPLRDTPNSSPVHRPKPSLPEEYTDPLASKKPRISRLSGKAASDMSRVRPSEQAADKDVTEATGNDEQRNSLDPRKLFDSLSAVCQQEAEVAKRLEQTPCGQEGHEVTADPPQPNSDRSLPPLIVPDLNRHTIKRKKSKHKHRDQEKDRWRDRKERRKDRSSEDPNSEVSADCIGESDHSVFLCSLHRKYTVICSQDQRQRYKQDFNTEYSEYRDLHARIDGVTRQFMELDTQLKRLHHESHKYKTVRNQILQEYRKIKKSNPNYNQDKTHCEYLHNKLAHIKKLISAYDQQQL</sequence>
<dbReference type="SUPFAM" id="SSF144292">
    <property type="entry name" value="occludin/ELL-like"/>
    <property type="match status" value="1"/>
</dbReference>
<evidence type="ECO:0000259" key="8">
    <source>
        <dbReference type="PROSITE" id="PS51980"/>
    </source>
</evidence>
<evidence type="ECO:0000256" key="2">
    <source>
        <dbReference type="ARBA" id="ARBA00009171"/>
    </source>
</evidence>
<proteinExistence type="inferred from homology"/>
<dbReference type="InterPro" id="IPR036390">
    <property type="entry name" value="WH_DNA-bd_sf"/>
</dbReference>
<dbReference type="InterPro" id="IPR042065">
    <property type="entry name" value="E3_ELL-like"/>
</dbReference>
<evidence type="ECO:0000313" key="9">
    <source>
        <dbReference type="Ensembl" id="ENSSLUP00000011393.1"/>
    </source>
</evidence>
<dbReference type="Gene3D" id="6.10.140.340">
    <property type="match status" value="1"/>
</dbReference>
<evidence type="ECO:0000313" key="10">
    <source>
        <dbReference type="Proteomes" id="UP000694568"/>
    </source>
</evidence>
<dbReference type="GO" id="GO:0042795">
    <property type="term" value="P:snRNA transcription by RNA polymerase II"/>
    <property type="evidence" value="ECO:0007669"/>
    <property type="project" value="TreeGrafter"/>
</dbReference>
<accession>A0A8C9XIE9</accession>